<dbReference type="STRING" id="1297617.IB211_00868c"/>
<accession>A0A0S2W1N2</accession>
<dbReference type="Pfam" id="PF13421">
    <property type="entry name" value="Band_7_1"/>
    <property type="match status" value="1"/>
</dbReference>
<protein>
    <submittedName>
        <fullName evidence="3">Membrane protease subunit (Stomatin/prohibitin family)</fullName>
    </submittedName>
</protein>
<dbReference type="RefSeq" id="WP_058117221.1">
    <property type="nucleotide sequence ID" value="NZ_CAMREZ010000001.1"/>
</dbReference>
<gene>
    <name evidence="3" type="ORF">C7373_103217</name>
    <name evidence="2" type="ORF">IB211_00868c</name>
</gene>
<dbReference type="CDD" id="cd03408">
    <property type="entry name" value="SPFH_like_u1"/>
    <property type="match status" value="1"/>
</dbReference>
<dbReference type="PATRIC" id="fig|1297617.4.peg.882"/>
<reference evidence="3 5" key="3">
    <citation type="submission" date="2018-04" db="EMBL/GenBank/DDBJ databases">
        <title>Genomic Encyclopedia of Type Strains, Phase IV (KMG-IV): sequencing the most valuable type-strain genomes for metagenomic binning, comparative biology and taxonomic classification.</title>
        <authorList>
            <person name="Goeker M."/>
        </authorList>
    </citation>
    <scope>NUCLEOTIDE SEQUENCE [LARGE SCALE GENOMIC DNA]</scope>
    <source>
        <strain evidence="3 5">DSM 26588</strain>
    </source>
</reference>
<evidence type="ECO:0000313" key="3">
    <source>
        <dbReference type="EMBL" id="PVY58929.1"/>
    </source>
</evidence>
<evidence type="ECO:0000313" key="2">
    <source>
        <dbReference type="EMBL" id="ALP93262.1"/>
    </source>
</evidence>
<evidence type="ECO:0000313" key="5">
    <source>
        <dbReference type="Proteomes" id="UP000245778"/>
    </source>
</evidence>
<dbReference type="GO" id="GO:0008233">
    <property type="term" value="F:peptidase activity"/>
    <property type="evidence" value="ECO:0007669"/>
    <property type="project" value="UniProtKB-KW"/>
</dbReference>
<dbReference type="AlphaFoldDB" id="A0A0S2W1N2"/>
<reference evidence="4" key="2">
    <citation type="submission" date="2015-04" db="EMBL/GenBank/DDBJ databases">
        <title>A butyrogenic pathway from the amino acid lysine in a human gut commensal.</title>
        <authorList>
            <person name="de Vos W.M."/>
            <person name="Bui N.T.P."/>
            <person name="Plugge C.M."/>
            <person name="Ritari J."/>
        </authorList>
    </citation>
    <scope>NUCLEOTIDE SEQUENCE [LARGE SCALE GENOMIC DNA]</scope>
    <source>
        <strain evidence="4">AF211</strain>
    </source>
</reference>
<organism evidence="2 4">
    <name type="scientific">Intestinimonas butyriciproducens</name>
    <dbReference type="NCBI Taxonomy" id="1297617"/>
    <lineage>
        <taxon>Bacteria</taxon>
        <taxon>Bacillati</taxon>
        <taxon>Bacillota</taxon>
        <taxon>Clostridia</taxon>
        <taxon>Eubacteriales</taxon>
        <taxon>Intestinimonas</taxon>
    </lineage>
</organism>
<dbReference type="EMBL" id="CP011307">
    <property type="protein sequence ID" value="ALP93262.1"/>
    <property type="molecule type" value="Genomic_DNA"/>
</dbReference>
<dbReference type="eggNOG" id="COG4260">
    <property type="taxonomic scope" value="Bacteria"/>
</dbReference>
<name>A0A0S2W1N2_9FIRM</name>
<dbReference type="KEGG" id="ibu:IB211_00868c"/>
<proteinExistence type="predicted"/>
<keyword evidence="3" id="KW-0645">Protease</keyword>
<dbReference type="EMBL" id="QEKK01000003">
    <property type="protein sequence ID" value="PVY58929.1"/>
    <property type="molecule type" value="Genomic_DNA"/>
</dbReference>
<dbReference type="GeneID" id="93229881"/>
<sequence>MALFDVIQYDGDNGTFLWKHPSEDFNMLSQLIVHQSQEAVFLKDGRVLDLFGPGRYTLDSDNLPLLSALVNLPFGGTSPFHCEVYFINKSDQMAIKWGTDSKVEYLEPTYRFPIQIGACGEMSLRVRDSYKLLTRLVGVDDVLTREGLSRYFRSAVITRVKTCLAQYMRESGVSIFEIDSHLEALSQKLQEQLAPDFEEYGLSLERFYVMTVLKPEEDPTYRKFKDLYFRQYADIAEAELRQRVSAIDQATAAQKLTAQAKAMAEKRSIEGYTYQQERTLDVAEAMAGSGGAGALGSMGMELGIMTGVSRQVGQVMDSVLRTPASPPPGTVPPPAASAAAPAEGAAAFCGNCGHAFAGSENFCPKCGGKRSRP</sequence>
<dbReference type="PANTHER" id="PTHR37826">
    <property type="entry name" value="FLOTILLIN BAND_7_5 DOMAIN PROTEIN"/>
    <property type="match status" value="1"/>
</dbReference>
<reference evidence="2 4" key="1">
    <citation type="journal article" date="2015" name="Nat. Commun.">
        <title>Production of butyrate from lysine and the Amadori product fructoselysine by a human gut commensal.</title>
        <authorList>
            <person name="Bui T.P."/>
            <person name="Ritari J."/>
            <person name="Boeren S."/>
            <person name="de Waard P."/>
            <person name="Plugge C.M."/>
            <person name="de Vos W.M."/>
        </authorList>
    </citation>
    <scope>NUCLEOTIDE SEQUENCE [LARGE SCALE GENOMIC DNA]</scope>
    <source>
        <strain evidence="2 4">AF211</strain>
    </source>
</reference>
<keyword evidence="3" id="KW-0378">Hydrolase</keyword>
<dbReference type="Proteomes" id="UP000064844">
    <property type="component" value="Chromosome"/>
</dbReference>
<feature type="domain" description="SPFH" evidence="1">
    <location>
        <begin position="29"/>
        <end position="217"/>
    </location>
</feature>
<evidence type="ECO:0000313" key="4">
    <source>
        <dbReference type="Proteomes" id="UP000064844"/>
    </source>
</evidence>
<dbReference type="PANTHER" id="PTHR37826:SF2">
    <property type="entry name" value="ZINC-RIBBON DOMAIN-CONTAINING PROTEIN"/>
    <property type="match status" value="1"/>
</dbReference>
<dbReference type="GO" id="GO:0006508">
    <property type="term" value="P:proteolysis"/>
    <property type="evidence" value="ECO:0007669"/>
    <property type="project" value="UniProtKB-KW"/>
</dbReference>
<dbReference type="InterPro" id="IPR033880">
    <property type="entry name" value="SPFH_YdjI"/>
</dbReference>
<keyword evidence="4" id="KW-1185">Reference proteome</keyword>
<dbReference type="Proteomes" id="UP000245778">
    <property type="component" value="Unassembled WGS sequence"/>
</dbReference>
<dbReference type="OrthoDB" id="9788304at2"/>
<evidence type="ECO:0000259" key="1">
    <source>
        <dbReference type="Pfam" id="PF13421"/>
    </source>
</evidence>